<organism evidence="1 2">
    <name type="scientific">Symbiodinium pilosum</name>
    <name type="common">Dinoflagellate</name>
    <dbReference type="NCBI Taxonomy" id="2952"/>
    <lineage>
        <taxon>Eukaryota</taxon>
        <taxon>Sar</taxon>
        <taxon>Alveolata</taxon>
        <taxon>Dinophyceae</taxon>
        <taxon>Suessiales</taxon>
        <taxon>Symbiodiniaceae</taxon>
        <taxon>Symbiodinium</taxon>
    </lineage>
</organism>
<protein>
    <submittedName>
        <fullName evidence="1">Eif2d protein</fullName>
    </submittedName>
</protein>
<sequence length="80" mass="8442">AYGVNMEAFASALQKALASAAAVEEASPTQAAGIMVQGFWDVAAVEWLVKVGIPQECVQHQAKKGQQQKKAKQASNIVKS</sequence>
<proteinExistence type="predicted"/>
<name>A0A812UDN1_SYMPI</name>
<keyword evidence="2" id="KW-1185">Reference proteome</keyword>
<feature type="non-terminal residue" evidence="1">
    <location>
        <position position="1"/>
    </location>
</feature>
<gene>
    <name evidence="1" type="primary">Eif2d</name>
    <name evidence="1" type="ORF">SPIL2461_LOCUS15361</name>
</gene>
<evidence type="ECO:0000313" key="2">
    <source>
        <dbReference type="Proteomes" id="UP000649617"/>
    </source>
</evidence>
<comment type="caution">
    <text evidence="1">The sequence shown here is derived from an EMBL/GenBank/DDBJ whole genome shotgun (WGS) entry which is preliminary data.</text>
</comment>
<reference evidence="1" key="1">
    <citation type="submission" date="2021-02" db="EMBL/GenBank/DDBJ databases">
        <authorList>
            <person name="Dougan E. K."/>
            <person name="Rhodes N."/>
            <person name="Thang M."/>
            <person name="Chan C."/>
        </authorList>
    </citation>
    <scope>NUCLEOTIDE SEQUENCE</scope>
</reference>
<dbReference type="AlphaFoldDB" id="A0A812UDN1"/>
<accession>A0A812UDN1</accession>
<dbReference type="Proteomes" id="UP000649617">
    <property type="component" value="Unassembled WGS sequence"/>
</dbReference>
<dbReference type="EMBL" id="CAJNIZ010037335">
    <property type="protein sequence ID" value="CAE7570676.1"/>
    <property type="molecule type" value="Genomic_DNA"/>
</dbReference>
<evidence type="ECO:0000313" key="1">
    <source>
        <dbReference type="EMBL" id="CAE7570676.1"/>
    </source>
</evidence>